<dbReference type="SUPFAM" id="SSF53850">
    <property type="entry name" value="Periplasmic binding protein-like II"/>
    <property type="match status" value="1"/>
</dbReference>
<dbReference type="EC" id="2.5.1.61" evidence="3"/>
<dbReference type="InterPro" id="IPR022417">
    <property type="entry name" value="Porphobilin_deaminase_N"/>
</dbReference>
<dbReference type="Proteomes" id="UP001171902">
    <property type="component" value="Unassembled WGS sequence"/>
</dbReference>
<keyword evidence="5" id="KW-0627">Porphyrin biosynthesis</keyword>
<dbReference type="Pfam" id="PF01379">
    <property type="entry name" value="Porphobil_deam"/>
    <property type="match status" value="1"/>
</dbReference>
<comment type="caution">
    <text evidence="9">The sequence shown here is derived from an EMBL/GenBank/DDBJ whole genome shotgun (WGS) entry which is preliminary data.</text>
</comment>
<evidence type="ECO:0000256" key="6">
    <source>
        <dbReference type="ARBA" id="ARBA00048169"/>
    </source>
</evidence>
<keyword evidence="10" id="KW-1185">Reference proteome</keyword>
<dbReference type="Gene3D" id="3.40.190.10">
    <property type="entry name" value="Periplasmic binding protein-like II"/>
    <property type="match status" value="1"/>
</dbReference>
<feature type="region of interest" description="Disordered" evidence="7">
    <location>
        <begin position="125"/>
        <end position="191"/>
    </location>
</feature>
<comment type="similarity">
    <text evidence="2">Belongs to the HMBS family.</text>
</comment>
<gene>
    <name evidence="9" type="ORF">QWI33_25130</name>
</gene>
<evidence type="ECO:0000259" key="8">
    <source>
        <dbReference type="Pfam" id="PF01379"/>
    </source>
</evidence>
<name>A0ABT7YWN1_9ACTN</name>
<evidence type="ECO:0000256" key="1">
    <source>
        <dbReference type="ARBA" id="ARBA00002869"/>
    </source>
</evidence>
<keyword evidence="4" id="KW-0808">Transferase</keyword>
<sequence length="191" mass="20559">MSDKTSRLASRESLMALAQVERVQTLLEHYHPGITVEAVTTTTEGDRWTGALADRGGKALFCKEVDQLIVAGRADVAVHCLKDVPGDVGLPAGTMFAAFLERDSPADCLVHPGGLTFAQLPAGARVGTSSPRRAAPRSCAGSAMTSTIRPSAATPGHASRVAAWRRRRAHHGRSRTRPRRTDRRGNRHVQH</sequence>
<dbReference type="InterPro" id="IPR000860">
    <property type="entry name" value="HemC"/>
</dbReference>
<evidence type="ECO:0000313" key="10">
    <source>
        <dbReference type="Proteomes" id="UP001171902"/>
    </source>
</evidence>
<feature type="domain" description="Porphobilinogen deaminase N-terminal" evidence="8">
    <location>
        <begin position="7"/>
        <end position="135"/>
    </location>
</feature>
<evidence type="ECO:0000256" key="2">
    <source>
        <dbReference type="ARBA" id="ARBA00005638"/>
    </source>
</evidence>
<dbReference type="PANTHER" id="PTHR11557:SF0">
    <property type="entry name" value="PORPHOBILINOGEN DEAMINASE"/>
    <property type="match status" value="1"/>
</dbReference>
<accession>A0ABT7YWN1</accession>
<protein>
    <recommendedName>
        <fullName evidence="3">hydroxymethylbilane synthase</fullName>
        <ecNumber evidence="3">2.5.1.61</ecNumber>
    </recommendedName>
</protein>
<evidence type="ECO:0000256" key="3">
    <source>
        <dbReference type="ARBA" id="ARBA00012655"/>
    </source>
</evidence>
<dbReference type="EMBL" id="JAUEMJ010000011">
    <property type="protein sequence ID" value="MDN3243029.1"/>
    <property type="molecule type" value="Genomic_DNA"/>
</dbReference>
<organism evidence="9 10">
    <name type="scientific">Glycomyces tritici</name>
    <dbReference type="NCBI Taxonomy" id="2665176"/>
    <lineage>
        <taxon>Bacteria</taxon>
        <taxon>Bacillati</taxon>
        <taxon>Actinomycetota</taxon>
        <taxon>Actinomycetes</taxon>
        <taxon>Glycomycetales</taxon>
        <taxon>Glycomycetaceae</taxon>
        <taxon>Glycomyces</taxon>
    </lineage>
</organism>
<feature type="compositionally biased region" description="Basic residues" evidence="7">
    <location>
        <begin position="163"/>
        <end position="191"/>
    </location>
</feature>
<proteinExistence type="inferred from homology"/>
<evidence type="ECO:0000256" key="4">
    <source>
        <dbReference type="ARBA" id="ARBA00022679"/>
    </source>
</evidence>
<evidence type="ECO:0000256" key="5">
    <source>
        <dbReference type="ARBA" id="ARBA00023244"/>
    </source>
</evidence>
<comment type="function">
    <text evidence="1">Tetrapolymerization of the monopyrrole PBG into the hydroxymethylbilane pre-uroporphyrinogen in several discrete steps.</text>
</comment>
<dbReference type="PANTHER" id="PTHR11557">
    <property type="entry name" value="PORPHOBILINOGEN DEAMINASE"/>
    <property type="match status" value="1"/>
</dbReference>
<evidence type="ECO:0000256" key="7">
    <source>
        <dbReference type="SAM" id="MobiDB-lite"/>
    </source>
</evidence>
<dbReference type="PRINTS" id="PR00151">
    <property type="entry name" value="PORPHBDMNASE"/>
</dbReference>
<evidence type="ECO:0000313" key="9">
    <source>
        <dbReference type="EMBL" id="MDN3243029.1"/>
    </source>
</evidence>
<reference evidence="9" key="1">
    <citation type="submission" date="2023-06" db="EMBL/GenBank/DDBJ databases">
        <title>Gycomyces niveus sp.nov., a novel actinomycete isolated from soil in Shouguang.</title>
        <authorList>
            <person name="Yang X."/>
            <person name="Zhao J."/>
        </authorList>
    </citation>
    <scope>NUCLEOTIDE SEQUENCE</scope>
    <source>
        <strain evidence="9">NEAU C2</strain>
    </source>
</reference>
<comment type="catalytic activity">
    <reaction evidence="6">
        <text>4 porphobilinogen + H2O = hydroxymethylbilane + 4 NH4(+)</text>
        <dbReference type="Rhea" id="RHEA:13185"/>
        <dbReference type="ChEBI" id="CHEBI:15377"/>
        <dbReference type="ChEBI" id="CHEBI:28938"/>
        <dbReference type="ChEBI" id="CHEBI:57845"/>
        <dbReference type="ChEBI" id="CHEBI:58126"/>
        <dbReference type="EC" id="2.5.1.61"/>
    </reaction>
</comment>